<dbReference type="Pfam" id="PF11258">
    <property type="entry name" value="DUF3048"/>
    <property type="match status" value="1"/>
</dbReference>
<dbReference type="InterPro" id="IPR035328">
    <property type="entry name" value="DUF3048_C"/>
</dbReference>
<reference evidence="5 6" key="1">
    <citation type="submission" date="2023-06" db="EMBL/GenBank/DDBJ databases">
        <title>Cellulomonas sp. MW9 Whole genome sequence.</title>
        <authorList>
            <person name="Park S."/>
        </authorList>
    </citation>
    <scope>NUCLEOTIDE SEQUENCE [LARGE SCALE GENOMIC DNA]</scope>
    <source>
        <strain evidence="5 6">MW9</strain>
    </source>
</reference>
<feature type="domain" description="DUF3048" evidence="3">
    <location>
        <begin position="60"/>
        <end position="196"/>
    </location>
</feature>
<dbReference type="InterPro" id="IPR023158">
    <property type="entry name" value="YerB-like_sf"/>
</dbReference>
<organism evidence="5 6">
    <name type="scientific">Cellulomonas edaphi</name>
    <dbReference type="NCBI Taxonomy" id="3053468"/>
    <lineage>
        <taxon>Bacteria</taxon>
        <taxon>Bacillati</taxon>
        <taxon>Actinomycetota</taxon>
        <taxon>Actinomycetes</taxon>
        <taxon>Micrococcales</taxon>
        <taxon>Cellulomonadaceae</taxon>
        <taxon>Cellulomonas</taxon>
    </lineage>
</organism>
<dbReference type="PROSITE" id="PS51257">
    <property type="entry name" value="PROKAR_LIPOPROTEIN"/>
    <property type="match status" value="1"/>
</dbReference>
<keyword evidence="6" id="KW-1185">Reference proteome</keyword>
<evidence type="ECO:0000259" key="3">
    <source>
        <dbReference type="Pfam" id="PF11258"/>
    </source>
</evidence>
<feature type="chain" id="PRO_5047413429" evidence="2">
    <location>
        <begin position="25"/>
        <end position="355"/>
    </location>
</feature>
<dbReference type="Proteomes" id="UP001321453">
    <property type="component" value="Unassembled WGS sequence"/>
</dbReference>
<dbReference type="InterPro" id="IPR021416">
    <property type="entry name" value="DUF3048_N"/>
</dbReference>
<sequence>MSARSVWVATAAVGSIALALTACSGDADPAPTPSPVVVGPTIEPSKAPAPTPSAEPVWPLTGVAGKPANRAALAVKIENTSQARPQTGLNEADVVWETIVEFQVSRYIAVYHSHVPAEVGPIRSVRPSDPIVLAPTKGLLAFSGGQRGILPLVAKAGLQPLSNDAGTPGMYRTHDRAAPHNVYGDPKTFWKSANARHQDSPAQQFLFARTAAESAAVAYGRAASKLDFHLSAASNPSWTWDGKAKKWNRSEGSTPATGRDGKRLVAVNVVSIVARHVDSGFNAQGGAPVPVYKLVGSGKGTVATGGKTIAVTWKKAATDEPLRLFTANGKPALLAPGNTWVELVPKEDGRLSISS</sequence>
<evidence type="ECO:0000256" key="1">
    <source>
        <dbReference type="SAM" id="MobiDB-lite"/>
    </source>
</evidence>
<feature type="signal peptide" evidence="2">
    <location>
        <begin position="1"/>
        <end position="24"/>
    </location>
</feature>
<dbReference type="Gene3D" id="3.50.90.10">
    <property type="entry name" value="YerB-like"/>
    <property type="match status" value="1"/>
</dbReference>
<keyword evidence="2" id="KW-0732">Signal</keyword>
<dbReference type="Pfam" id="PF17479">
    <property type="entry name" value="DUF3048_C"/>
    <property type="match status" value="1"/>
</dbReference>
<feature type="region of interest" description="Disordered" evidence="1">
    <location>
        <begin position="31"/>
        <end position="56"/>
    </location>
</feature>
<name>A0ABT7S9D2_9CELL</name>
<dbReference type="RefSeq" id="WP_289447663.1">
    <property type="nucleotide sequence ID" value="NZ_JAUCGR010000003.1"/>
</dbReference>
<feature type="domain" description="DUF3048" evidence="4">
    <location>
        <begin position="229"/>
        <end position="341"/>
    </location>
</feature>
<protein>
    <submittedName>
        <fullName evidence="5">DUF3048 domain-containing protein</fullName>
    </submittedName>
</protein>
<dbReference type="EMBL" id="JAUCGR010000003">
    <property type="protein sequence ID" value="MDM7832230.1"/>
    <property type="molecule type" value="Genomic_DNA"/>
</dbReference>
<evidence type="ECO:0000313" key="5">
    <source>
        <dbReference type="EMBL" id="MDM7832230.1"/>
    </source>
</evidence>
<gene>
    <name evidence="5" type="ORF">QRT05_12880</name>
</gene>
<accession>A0ABT7S9D2</accession>
<evidence type="ECO:0000313" key="6">
    <source>
        <dbReference type="Proteomes" id="UP001321453"/>
    </source>
</evidence>
<evidence type="ECO:0000259" key="4">
    <source>
        <dbReference type="Pfam" id="PF17479"/>
    </source>
</evidence>
<evidence type="ECO:0000256" key="2">
    <source>
        <dbReference type="SAM" id="SignalP"/>
    </source>
</evidence>
<proteinExistence type="predicted"/>
<dbReference type="SUPFAM" id="SSF159774">
    <property type="entry name" value="YerB-like"/>
    <property type="match status" value="1"/>
</dbReference>
<comment type="caution">
    <text evidence="5">The sequence shown here is derived from an EMBL/GenBank/DDBJ whole genome shotgun (WGS) entry which is preliminary data.</text>
</comment>